<evidence type="ECO:0000313" key="1">
    <source>
        <dbReference type="EMBL" id="KAK2974747.1"/>
    </source>
</evidence>
<dbReference type="EMBL" id="JAVXUO010002281">
    <property type="protein sequence ID" value="KAK2974747.1"/>
    <property type="molecule type" value="Genomic_DNA"/>
</dbReference>
<gene>
    <name evidence="1" type="ORF">RJ640_010007</name>
</gene>
<accession>A0AA88UGW8</accession>
<name>A0AA88UGW8_9ASTE</name>
<sequence>MGGRSFWFAGSELGLGGIEGEEDDLEVGERAEEKVRERLMEERTTKQRSGKFKEIQAVRYPTLFLAIVQEGLVAIDRRMPSVTAQMYMEEIKEEELENAEQQVLSGDDDGGGILVLDAKRVLSGDGDGGSVVVLDA</sequence>
<proteinExistence type="predicted"/>
<dbReference type="Proteomes" id="UP001187471">
    <property type="component" value="Unassembled WGS sequence"/>
</dbReference>
<reference evidence="1" key="1">
    <citation type="submission" date="2022-12" db="EMBL/GenBank/DDBJ databases">
        <title>Draft genome assemblies for two species of Escallonia (Escalloniales).</title>
        <authorList>
            <person name="Chanderbali A."/>
            <person name="Dervinis C."/>
            <person name="Anghel I."/>
            <person name="Soltis D."/>
            <person name="Soltis P."/>
            <person name="Zapata F."/>
        </authorList>
    </citation>
    <scope>NUCLEOTIDE SEQUENCE</scope>
    <source>
        <strain evidence="1">UCBG92.1500</strain>
        <tissue evidence="1">Leaf</tissue>
    </source>
</reference>
<comment type="caution">
    <text evidence="1">The sequence shown here is derived from an EMBL/GenBank/DDBJ whole genome shotgun (WGS) entry which is preliminary data.</text>
</comment>
<protein>
    <submittedName>
        <fullName evidence="1">Uncharacterized protein</fullName>
    </submittedName>
</protein>
<keyword evidence="2" id="KW-1185">Reference proteome</keyword>
<dbReference type="AlphaFoldDB" id="A0AA88UGW8"/>
<organism evidence="1 2">
    <name type="scientific">Escallonia rubra</name>
    <dbReference type="NCBI Taxonomy" id="112253"/>
    <lineage>
        <taxon>Eukaryota</taxon>
        <taxon>Viridiplantae</taxon>
        <taxon>Streptophyta</taxon>
        <taxon>Embryophyta</taxon>
        <taxon>Tracheophyta</taxon>
        <taxon>Spermatophyta</taxon>
        <taxon>Magnoliopsida</taxon>
        <taxon>eudicotyledons</taxon>
        <taxon>Gunneridae</taxon>
        <taxon>Pentapetalae</taxon>
        <taxon>asterids</taxon>
        <taxon>campanulids</taxon>
        <taxon>Escalloniales</taxon>
        <taxon>Escalloniaceae</taxon>
        <taxon>Escallonia</taxon>
    </lineage>
</organism>
<evidence type="ECO:0000313" key="2">
    <source>
        <dbReference type="Proteomes" id="UP001187471"/>
    </source>
</evidence>